<dbReference type="AlphaFoldDB" id="A0A1Y2LJY2"/>
<dbReference type="InParanoid" id="A0A1Y2LJY2"/>
<keyword evidence="3" id="KW-1185">Reference proteome</keyword>
<protein>
    <recommendedName>
        <fullName evidence="1">Heterokaryon incompatibility domain-containing protein</fullName>
    </recommendedName>
</protein>
<dbReference type="PANTHER" id="PTHR10622">
    <property type="entry name" value="HET DOMAIN-CONTAINING PROTEIN"/>
    <property type="match status" value="1"/>
</dbReference>
<dbReference type="STRING" id="105696.A0A1Y2LJY2"/>
<name>A0A1Y2LJY2_EPING</name>
<dbReference type="EMBL" id="KZ107858">
    <property type="protein sequence ID" value="OSS44236.1"/>
    <property type="molecule type" value="Genomic_DNA"/>
</dbReference>
<gene>
    <name evidence="2" type="ORF">B5807_11023</name>
</gene>
<reference evidence="2 3" key="1">
    <citation type="journal article" date="2017" name="Genome Announc.">
        <title>Genome sequence of the saprophytic ascomycete Epicoccum nigrum ICMP 19927 strain isolated from New Zealand.</title>
        <authorList>
            <person name="Fokin M."/>
            <person name="Fleetwood D."/>
            <person name="Weir B.S."/>
            <person name="Villas-Boas S.G."/>
        </authorList>
    </citation>
    <scope>NUCLEOTIDE SEQUENCE [LARGE SCALE GENOMIC DNA]</scope>
    <source>
        <strain evidence="2 3">ICMP 19927</strain>
    </source>
</reference>
<accession>A0A1Y2LJY2</accession>
<dbReference type="Pfam" id="PF06985">
    <property type="entry name" value="HET"/>
    <property type="match status" value="1"/>
</dbReference>
<evidence type="ECO:0000313" key="2">
    <source>
        <dbReference type="EMBL" id="OSS44236.1"/>
    </source>
</evidence>
<feature type="domain" description="Heterokaryon incompatibility" evidence="1">
    <location>
        <begin position="25"/>
        <end position="115"/>
    </location>
</feature>
<dbReference type="InterPro" id="IPR010730">
    <property type="entry name" value="HET"/>
</dbReference>
<organism evidence="2 3">
    <name type="scientific">Epicoccum nigrum</name>
    <name type="common">Soil fungus</name>
    <name type="synonym">Epicoccum purpurascens</name>
    <dbReference type="NCBI Taxonomy" id="105696"/>
    <lineage>
        <taxon>Eukaryota</taxon>
        <taxon>Fungi</taxon>
        <taxon>Dikarya</taxon>
        <taxon>Ascomycota</taxon>
        <taxon>Pezizomycotina</taxon>
        <taxon>Dothideomycetes</taxon>
        <taxon>Pleosporomycetidae</taxon>
        <taxon>Pleosporales</taxon>
        <taxon>Pleosporineae</taxon>
        <taxon>Didymellaceae</taxon>
        <taxon>Epicoccum</taxon>
    </lineage>
</organism>
<sequence length="516" mass="58749">MRLLTASDNDELSLVERVGNDIPPYAILSHTWGADNDEISYKDLVDGRYKDKKGFLKLDFCQKRIAVDDLKYFWVDTCCIDKSSSAELTEAINSMFRWYQGAARCYVFLSDVTVTTNLASDAWRQALRSSRWFRRGWTLQELIAPAVVDFFDSNGTHLGDKNFLFNVIHEITRLPLNAVQGRSLGDFSVNVRLSWAGGRETKREEDAAYSLLGIFDVYMPLIYGEGRQRAFRRLLKELSDLEKPSLWSTQSAIQDPQQRQNLESKAPQAISSNMKTSVLEKYDPVNATSQKGTIALMPMWPGDCIRTTHSSIYVKQRDSVSDAAKTGRWSEVLEQLDLATEEYGENWSNVVRLRPASTLSFWTILHQAAYMRAPKNIVKQLLDRGSLRTLRTRRTDSHFSHQDITAADIARDNKNEDLADMLAPVIYHPVPPQTLARLESQFHKIIRGDLGVEVIRFVLPDLIALTELKVPEMWFPINKQGNSKRPVGYIYKLEDRTLVVTKLGLGGKAPQIHKVE</sequence>
<dbReference type="Proteomes" id="UP000193240">
    <property type="component" value="Unassembled WGS sequence"/>
</dbReference>
<evidence type="ECO:0000313" key="3">
    <source>
        <dbReference type="Proteomes" id="UP000193240"/>
    </source>
</evidence>
<dbReference type="PANTHER" id="PTHR10622:SF13">
    <property type="entry name" value="NACHT DOMAIN-CONTAINING PROTEIN"/>
    <property type="match status" value="1"/>
</dbReference>
<evidence type="ECO:0000259" key="1">
    <source>
        <dbReference type="Pfam" id="PF06985"/>
    </source>
</evidence>
<proteinExistence type="predicted"/>